<feature type="domain" description="DDE Tnp4" evidence="8">
    <location>
        <begin position="212"/>
        <end position="374"/>
    </location>
</feature>
<dbReference type="EMBL" id="JAPFRF010000024">
    <property type="protein sequence ID" value="KAJ7303168.1"/>
    <property type="molecule type" value="Genomic_DNA"/>
</dbReference>
<evidence type="ECO:0000313" key="9">
    <source>
        <dbReference type="EMBL" id="KAJ7303168.1"/>
    </source>
</evidence>
<keyword evidence="7" id="KW-0539">Nucleus</keyword>
<dbReference type="GO" id="GO:0046872">
    <property type="term" value="F:metal ion binding"/>
    <property type="evidence" value="ECO:0007669"/>
    <property type="project" value="UniProtKB-KW"/>
</dbReference>
<comment type="caution">
    <text evidence="9">The sequence shown here is derived from an EMBL/GenBank/DDBJ whole genome shotgun (WGS) entry which is preliminary data.</text>
</comment>
<reference evidence="9" key="1">
    <citation type="journal article" date="2023" name="DNA Res.">
        <title>Chromosome-level genome assembly of Phrynocephalus forsythii using third-generation DNA sequencing and Hi-C analysis.</title>
        <authorList>
            <person name="Qi Y."/>
            <person name="Zhao W."/>
            <person name="Zhao Y."/>
            <person name="Niu C."/>
            <person name="Cao S."/>
            <person name="Zhang Y."/>
        </authorList>
    </citation>
    <scope>NUCLEOTIDE SEQUENCE</scope>
    <source>
        <tissue evidence="9">Muscle</tissue>
    </source>
</reference>
<evidence type="ECO:0000256" key="6">
    <source>
        <dbReference type="ARBA" id="ARBA00022801"/>
    </source>
</evidence>
<evidence type="ECO:0000256" key="1">
    <source>
        <dbReference type="ARBA" id="ARBA00001968"/>
    </source>
</evidence>
<comment type="cofactor">
    <cofactor evidence="1">
        <name>a divalent metal cation</name>
        <dbReference type="ChEBI" id="CHEBI:60240"/>
    </cofactor>
</comment>
<gene>
    <name evidence="9" type="ORF">JRQ81_012101</name>
</gene>
<keyword evidence="10" id="KW-1185">Reference proteome</keyword>
<name>A0A9Q0X5A0_9SAUR</name>
<evidence type="ECO:0000256" key="2">
    <source>
        <dbReference type="ARBA" id="ARBA00004123"/>
    </source>
</evidence>
<organism evidence="9 10">
    <name type="scientific">Phrynocephalus forsythii</name>
    <dbReference type="NCBI Taxonomy" id="171643"/>
    <lineage>
        <taxon>Eukaryota</taxon>
        <taxon>Metazoa</taxon>
        <taxon>Chordata</taxon>
        <taxon>Craniata</taxon>
        <taxon>Vertebrata</taxon>
        <taxon>Euteleostomi</taxon>
        <taxon>Lepidosauria</taxon>
        <taxon>Squamata</taxon>
        <taxon>Bifurcata</taxon>
        <taxon>Unidentata</taxon>
        <taxon>Episquamata</taxon>
        <taxon>Toxicofera</taxon>
        <taxon>Iguania</taxon>
        <taxon>Acrodonta</taxon>
        <taxon>Agamidae</taxon>
        <taxon>Agaminae</taxon>
        <taxon>Phrynocephalus</taxon>
    </lineage>
</organism>
<dbReference type="Proteomes" id="UP001142489">
    <property type="component" value="Unassembled WGS sequence"/>
</dbReference>
<dbReference type="PANTHER" id="PTHR22930">
    <property type="match status" value="1"/>
</dbReference>
<keyword evidence="6" id="KW-0378">Hydrolase</keyword>
<evidence type="ECO:0000256" key="5">
    <source>
        <dbReference type="ARBA" id="ARBA00022723"/>
    </source>
</evidence>
<dbReference type="GO" id="GO:0004518">
    <property type="term" value="F:nuclease activity"/>
    <property type="evidence" value="ECO:0007669"/>
    <property type="project" value="UniProtKB-KW"/>
</dbReference>
<sequence length="430" mass="48900">MPPVCRKCRAKVQFPLIIIMQNLMQIMLSIMQAACTVLEILQSSQNQFFLLDQLHDSLSVIPFLATAAWRAGSPAPRSCWTYPGRSDWFHNVVLKLWDERLWLENFRMSRQTLFEIADELRPYLLRQDTVMRSAIPVEERIAIGVYYLSHKSCYRKLADIFSKGISSIASVVIEFCLAMEHKLLHKEVKLTDYHKVIAGFQRLGFPNCIGAIDCTHIPIICPKVQQAQYFNHKSFHSVVLQAACDADGVFFSILAGHPGVAHDAQVFRSSLLCKQMEAGTFVPGNPLMHYGGVSIPPVLIADGAYPLCRWLMKPYPNPITERERNFNKVFNRCRNVVERAFRRLKSRFRRLSDRMAVHVQNINSVIAAAVILHNICERKNHILPEGEGDSTSNEDFENDVPVVEDAGRVEGEGESVRNALADYIYNHNNV</sequence>
<proteinExistence type="inferred from homology"/>
<dbReference type="InterPro" id="IPR027806">
    <property type="entry name" value="HARBI1_dom"/>
</dbReference>
<evidence type="ECO:0000256" key="3">
    <source>
        <dbReference type="ARBA" id="ARBA00006958"/>
    </source>
</evidence>
<comment type="subcellular location">
    <subcellularLocation>
        <location evidence="2">Nucleus</location>
    </subcellularLocation>
</comment>
<protein>
    <recommendedName>
        <fullName evidence="8">DDE Tnp4 domain-containing protein</fullName>
    </recommendedName>
</protein>
<dbReference type="GO" id="GO:0005634">
    <property type="term" value="C:nucleus"/>
    <property type="evidence" value="ECO:0007669"/>
    <property type="project" value="UniProtKB-SubCell"/>
</dbReference>
<dbReference type="PANTHER" id="PTHR22930:SF85">
    <property type="entry name" value="GH03217P-RELATED"/>
    <property type="match status" value="1"/>
</dbReference>
<evidence type="ECO:0000256" key="4">
    <source>
        <dbReference type="ARBA" id="ARBA00022722"/>
    </source>
</evidence>
<keyword evidence="4" id="KW-0540">Nuclease</keyword>
<comment type="similarity">
    <text evidence="3">Belongs to the HARBI1 family.</text>
</comment>
<accession>A0A9Q0X5A0</accession>
<evidence type="ECO:0000256" key="7">
    <source>
        <dbReference type="ARBA" id="ARBA00023242"/>
    </source>
</evidence>
<keyword evidence="5" id="KW-0479">Metal-binding</keyword>
<dbReference type="InterPro" id="IPR045249">
    <property type="entry name" value="HARBI1-like"/>
</dbReference>
<dbReference type="OrthoDB" id="9870505at2759"/>
<dbReference type="AlphaFoldDB" id="A0A9Q0X5A0"/>
<evidence type="ECO:0000259" key="8">
    <source>
        <dbReference type="Pfam" id="PF13359"/>
    </source>
</evidence>
<dbReference type="GO" id="GO:0016787">
    <property type="term" value="F:hydrolase activity"/>
    <property type="evidence" value="ECO:0007669"/>
    <property type="project" value="UniProtKB-KW"/>
</dbReference>
<evidence type="ECO:0000313" key="10">
    <source>
        <dbReference type="Proteomes" id="UP001142489"/>
    </source>
</evidence>
<dbReference type="Pfam" id="PF13359">
    <property type="entry name" value="DDE_Tnp_4"/>
    <property type="match status" value="1"/>
</dbReference>